<protein>
    <submittedName>
        <fullName evidence="1">Uncharacterized protein</fullName>
    </submittedName>
</protein>
<evidence type="ECO:0000313" key="1">
    <source>
        <dbReference type="EMBL" id="KAI9908674.1"/>
    </source>
</evidence>
<name>A0ACC0VRX3_9STRA</name>
<proteinExistence type="predicted"/>
<organism evidence="1 2">
    <name type="scientific">Peronosclerospora sorghi</name>
    <dbReference type="NCBI Taxonomy" id="230839"/>
    <lineage>
        <taxon>Eukaryota</taxon>
        <taxon>Sar</taxon>
        <taxon>Stramenopiles</taxon>
        <taxon>Oomycota</taxon>
        <taxon>Peronosporomycetes</taxon>
        <taxon>Peronosporales</taxon>
        <taxon>Peronosporaceae</taxon>
        <taxon>Peronosclerospora</taxon>
    </lineage>
</organism>
<sequence length="119" mass="13423">MLVEYKDNESKWKLYHARQGHSGHEAYLRTQLATTGLPEIKKPRDHLCGGCAKVKITVAPFPSEYKTKTTEPLELVHTDLIGPMGTRSTGGSRYVATFVDDYSGHVELHFLKTKSEVYK</sequence>
<evidence type="ECO:0000313" key="2">
    <source>
        <dbReference type="Proteomes" id="UP001163321"/>
    </source>
</evidence>
<dbReference type="Proteomes" id="UP001163321">
    <property type="component" value="Chromosome 8"/>
</dbReference>
<comment type="caution">
    <text evidence="1">The sequence shown here is derived from an EMBL/GenBank/DDBJ whole genome shotgun (WGS) entry which is preliminary data.</text>
</comment>
<dbReference type="EMBL" id="CM047587">
    <property type="protein sequence ID" value="KAI9908674.1"/>
    <property type="molecule type" value="Genomic_DNA"/>
</dbReference>
<reference evidence="1 2" key="1">
    <citation type="journal article" date="2022" name="bioRxiv">
        <title>The genome of the oomycete Peronosclerospora sorghi, a cosmopolitan pathogen of maize and sorghum, is inflated with dispersed pseudogenes.</title>
        <authorList>
            <person name="Fletcher K."/>
            <person name="Martin F."/>
            <person name="Isakeit T."/>
            <person name="Cavanaugh K."/>
            <person name="Magill C."/>
            <person name="Michelmore R."/>
        </authorList>
    </citation>
    <scope>NUCLEOTIDE SEQUENCE [LARGE SCALE GENOMIC DNA]</scope>
    <source>
        <strain evidence="1">P6</strain>
    </source>
</reference>
<keyword evidence="2" id="KW-1185">Reference proteome</keyword>
<accession>A0ACC0VRX3</accession>
<gene>
    <name evidence="1" type="ORF">PsorP6_016471</name>
</gene>